<feature type="transmembrane region" description="Helical" evidence="1">
    <location>
        <begin position="33"/>
        <end position="51"/>
    </location>
</feature>
<evidence type="ECO:0000313" key="4">
    <source>
        <dbReference type="Proteomes" id="UP000663832"/>
    </source>
</evidence>
<sequence length="380" mass="43889">MDRLTDKLSTINLFDSESNNIEIIRLERITTKLYLLVFTICIYSITIYILFSDITIDQSFSNPSQNDYNNLFISYSKSLDCPCSKISITYKDFIEINTTFHQMCSSDFYYYERRDIRARGNAYFVFLSNLCEISQLTINNAIEQFINETFINTELISESEFNIQIENIILQFQNGTLTKFSRSLKLLRDIINGNAFSNNNENGCSCGTQSDCIDSGGIYYDKTNLQVFVMPGWNIGCSVVETVLQSTFECLYNQTCIDLLLYYITTVPNKQYSYGMIISAINSSIVTRFETNTLIQTIADELFIEEWKINSSYSLFYSQCAAIYCSYETQKDDYAIYIISKILGLYGGLTVSLRFIIPLITKIIFNIIKRCRNDRIILNE</sequence>
<dbReference type="EMBL" id="CAJNOM010000091">
    <property type="protein sequence ID" value="CAF1027533.1"/>
    <property type="molecule type" value="Genomic_DNA"/>
</dbReference>
<proteinExistence type="predicted"/>
<dbReference type="OrthoDB" id="9993074at2759"/>
<protein>
    <submittedName>
        <fullName evidence="2">Uncharacterized protein</fullName>
    </submittedName>
</protein>
<dbReference type="AlphaFoldDB" id="A0A814IL58"/>
<name>A0A814IL58_9BILA</name>
<feature type="transmembrane region" description="Helical" evidence="1">
    <location>
        <begin position="343"/>
        <end position="365"/>
    </location>
</feature>
<keyword evidence="1" id="KW-0472">Membrane</keyword>
<dbReference type="Proteomes" id="UP000663877">
    <property type="component" value="Unassembled WGS sequence"/>
</dbReference>
<gene>
    <name evidence="3" type="ORF">BJG266_LOCUS22416</name>
    <name evidence="2" type="ORF">QVE165_LOCUS16353</name>
</gene>
<keyword evidence="1" id="KW-1133">Transmembrane helix</keyword>
<comment type="caution">
    <text evidence="2">The sequence shown here is derived from an EMBL/GenBank/DDBJ whole genome shotgun (WGS) entry which is preliminary data.</text>
</comment>
<accession>A0A814IL58</accession>
<evidence type="ECO:0000313" key="2">
    <source>
        <dbReference type="EMBL" id="CAF1027533.1"/>
    </source>
</evidence>
<dbReference type="EMBL" id="CAJNOI010000140">
    <property type="protein sequence ID" value="CAF1120229.1"/>
    <property type="molecule type" value="Genomic_DNA"/>
</dbReference>
<keyword evidence="1" id="KW-0812">Transmembrane</keyword>
<reference evidence="2" key="1">
    <citation type="submission" date="2021-02" db="EMBL/GenBank/DDBJ databases">
        <authorList>
            <person name="Nowell W R."/>
        </authorList>
    </citation>
    <scope>NUCLEOTIDE SEQUENCE</scope>
</reference>
<evidence type="ECO:0000313" key="3">
    <source>
        <dbReference type="EMBL" id="CAF1120229.1"/>
    </source>
</evidence>
<keyword evidence="4" id="KW-1185">Reference proteome</keyword>
<organism evidence="2 4">
    <name type="scientific">Adineta steineri</name>
    <dbReference type="NCBI Taxonomy" id="433720"/>
    <lineage>
        <taxon>Eukaryota</taxon>
        <taxon>Metazoa</taxon>
        <taxon>Spiralia</taxon>
        <taxon>Gnathifera</taxon>
        <taxon>Rotifera</taxon>
        <taxon>Eurotatoria</taxon>
        <taxon>Bdelloidea</taxon>
        <taxon>Adinetida</taxon>
        <taxon>Adinetidae</taxon>
        <taxon>Adineta</taxon>
    </lineage>
</organism>
<evidence type="ECO:0000256" key="1">
    <source>
        <dbReference type="SAM" id="Phobius"/>
    </source>
</evidence>
<dbReference type="Proteomes" id="UP000663832">
    <property type="component" value="Unassembled WGS sequence"/>
</dbReference>